<sequence>MVLMHGYGAPGDDLVALGEELSAEVPARFVMPAAPRIWQGGPPGRAWFEREPSLARAQLPAASRAVDGVIATLVDEGVPASRLVLAGFSQGAMMALERSLRGPATPRAIVLLSGGAIRGVDDGELDWSRLANLPVFVSHGRQDPILPFSGAETMVQRAEAAGARVTFVPFDGGHSIPPVVRREVTRFLREVVAR</sequence>
<reference evidence="4 5" key="1">
    <citation type="submission" date="2015-03" db="EMBL/GenBank/DDBJ databases">
        <title>Genome assembly of Sandaracinus amylolyticus DSM 53668.</title>
        <authorList>
            <person name="Sharma G."/>
            <person name="Subramanian S."/>
        </authorList>
    </citation>
    <scope>NUCLEOTIDE SEQUENCE [LARGE SCALE GENOMIC DNA]</scope>
    <source>
        <strain evidence="4 5">DSM 53668</strain>
    </source>
</reference>
<dbReference type="InterPro" id="IPR050565">
    <property type="entry name" value="LYPA1-2/EST-like"/>
</dbReference>
<organism evidence="4 5">
    <name type="scientific">Sandaracinus amylolyticus</name>
    <dbReference type="NCBI Taxonomy" id="927083"/>
    <lineage>
        <taxon>Bacteria</taxon>
        <taxon>Pseudomonadati</taxon>
        <taxon>Myxococcota</taxon>
        <taxon>Polyangia</taxon>
        <taxon>Polyangiales</taxon>
        <taxon>Sandaracinaceae</taxon>
        <taxon>Sandaracinus</taxon>
    </lineage>
</organism>
<evidence type="ECO:0000259" key="3">
    <source>
        <dbReference type="Pfam" id="PF02230"/>
    </source>
</evidence>
<accession>A0A0F6SI16</accession>
<evidence type="ECO:0000256" key="2">
    <source>
        <dbReference type="ARBA" id="ARBA00022801"/>
    </source>
</evidence>
<evidence type="ECO:0000313" key="4">
    <source>
        <dbReference type="EMBL" id="AKF11409.1"/>
    </source>
</evidence>
<dbReference type="Gene3D" id="3.40.50.1820">
    <property type="entry name" value="alpha/beta hydrolase"/>
    <property type="match status" value="1"/>
</dbReference>
<proteinExistence type="inferred from homology"/>
<feature type="domain" description="Phospholipase/carboxylesterase/thioesterase" evidence="3">
    <location>
        <begin position="2"/>
        <end position="190"/>
    </location>
</feature>
<dbReference type="SUPFAM" id="SSF53474">
    <property type="entry name" value="alpha/beta-Hydrolases"/>
    <property type="match status" value="1"/>
</dbReference>
<dbReference type="PANTHER" id="PTHR10655">
    <property type="entry name" value="LYSOPHOSPHOLIPASE-RELATED"/>
    <property type="match status" value="1"/>
</dbReference>
<dbReference type="Pfam" id="PF02230">
    <property type="entry name" value="Abhydrolase_2"/>
    <property type="match status" value="1"/>
</dbReference>
<dbReference type="InterPro" id="IPR029058">
    <property type="entry name" value="AB_hydrolase_fold"/>
</dbReference>
<dbReference type="RefSeq" id="WP_053238280.1">
    <property type="nucleotide sequence ID" value="NZ_CP011125.1"/>
</dbReference>
<dbReference type="PANTHER" id="PTHR10655:SF17">
    <property type="entry name" value="LYSOPHOSPHOLIPASE-LIKE PROTEIN 1"/>
    <property type="match status" value="1"/>
</dbReference>
<dbReference type="InterPro" id="IPR003140">
    <property type="entry name" value="PLipase/COase/thioEstase"/>
</dbReference>
<keyword evidence="2" id="KW-0378">Hydrolase</keyword>
<keyword evidence="5" id="KW-1185">Reference proteome</keyword>
<dbReference type="KEGG" id="samy:DB32_008558"/>
<evidence type="ECO:0000256" key="1">
    <source>
        <dbReference type="ARBA" id="ARBA00006499"/>
    </source>
</evidence>
<protein>
    <submittedName>
        <fullName evidence="4">Phospholipase/carboxylesterase family protein</fullName>
    </submittedName>
</protein>
<dbReference type="GO" id="GO:0016787">
    <property type="term" value="F:hydrolase activity"/>
    <property type="evidence" value="ECO:0007669"/>
    <property type="project" value="UniProtKB-KW"/>
</dbReference>
<evidence type="ECO:0000313" key="5">
    <source>
        <dbReference type="Proteomes" id="UP000034883"/>
    </source>
</evidence>
<dbReference type="EMBL" id="CP011125">
    <property type="protein sequence ID" value="AKF11409.1"/>
    <property type="molecule type" value="Genomic_DNA"/>
</dbReference>
<dbReference type="AlphaFoldDB" id="A0A0F6SI16"/>
<name>A0A0F6SI16_9BACT</name>
<dbReference type="STRING" id="927083.DB32_008558"/>
<dbReference type="Proteomes" id="UP000034883">
    <property type="component" value="Chromosome"/>
</dbReference>
<comment type="similarity">
    <text evidence="1">Belongs to the AB hydrolase superfamily. AB hydrolase 2 family.</text>
</comment>
<gene>
    <name evidence="4" type="ORF">DB32_008558</name>
</gene>